<evidence type="ECO:0000256" key="1">
    <source>
        <dbReference type="SAM" id="SignalP"/>
    </source>
</evidence>
<dbReference type="InterPro" id="IPR016186">
    <property type="entry name" value="C-type_lectin-like/link_sf"/>
</dbReference>
<keyword evidence="4" id="KW-1185">Reference proteome</keyword>
<proteinExistence type="predicted"/>
<evidence type="ECO:0000259" key="2">
    <source>
        <dbReference type="PROSITE" id="PS50041"/>
    </source>
</evidence>
<dbReference type="EMBL" id="JAXCGZ010020821">
    <property type="protein sequence ID" value="KAK7065303.1"/>
    <property type="molecule type" value="Genomic_DNA"/>
</dbReference>
<feature type="domain" description="C-type lectin" evidence="2">
    <location>
        <begin position="29"/>
        <end position="147"/>
    </location>
</feature>
<reference evidence="3 4" key="1">
    <citation type="submission" date="2023-11" db="EMBL/GenBank/DDBJ databases">
        <title>Halocaridina rubra genome assembly.</title>
        <authorList>
            <person name="Smith C."/>
        </authorList>
    </citation>
    <scope>NUCLEOTIDE SEQUENCE [LARGE SCALE GENOMIC DNA]</scope>
    <source>
        <strain evidence="3">EP-1</strain>
        <tissue evidence="3">Whole</tissue>
    </source>
</reference>
<dbReference type="InterPro" id="IPR001304">
    <property type="entry name" value="C-type_lectin-like"/>
</dbReference>
<comment type="caution">
    <text evidence="3">The sequence shown here is derived from an EMBL/GenBank/DDBJ whole genome shotgun (WGS) entry which is preliminary data.</text>
</comment>
<dbReference type="CDD" id="cd00037">
    <property type="entry name" value="CLECT"/>
    <property type="match status" value="1"/>
</dbReference>
<protein>
    <recommendedName>
        <fullName evidence="2">C-type lectin domain-containing protein</fullName>
    </recommendedName>
</protein>
<dbReference type="Proteomes" id="UP001381693">
    <property type="component" value="Unassembled WGS sequence"/>
</dbReference>
<feature type="signal peptide" evidence="1">
    <location>
        <begin position="1"/>
        <end position="19"/>
    </location>
</feature>
<dbReference type="SUPFAM" id="SSF56436">
    <property type="entry name" value="C-type lectin-like"/>
    <property type="match status" value="1"/>
</dbReference>
<organism evidence="3 4">
    <name type="scientific">Halocaridina rubra</name>
    <name type="common">Hawaiian red shrimp</name>
    <dbReference type="NCBI Taxonomy" id="373956"/>
    <lineage>
        <taxon>Eukaryota</taxon>
        <taxon>Metazoa</taxon>
        <taxon>Ecdysozoa</taxon>
        <taxon>Arthropoda</taxon>
        <taxon>Crustacea</taxon>
        <taxon>Multicrustacea</taxon>
        <taxon>Malacostraca</taxon>
        <taxon>Eumalacostraca</taxon>
        <taxon>Eucarida</taxon>
        <taxon>Decapoda</taxon>
        <taxon>Pleocyemata</taxon>
        <taxon>Caridea</taxon>
        <taxon>Atyoidea</taxon>
        <taxon>Atyidae</taxon>
        <taxon>Halocaridina</taxon>
    </lineage>
</organism>
<evidence type="ECO:0000313" key="4">
    <source>
        <dbReference type="Proteomes" id="UP001381693"/>
    </source>
</evidence>
<evidence type="ECO:0000313" key="3">
    <source>
        <dbReference type="EMBL" id="KAK7065303.1"/>
    </source>
</evidence>
<dbReference type="Gene3D" id="3.10.100.10">
    <property type="entry name" value="Mannose-Binding Protein A, subunit A"/>
    <property type="match status" value="1"/>
</dbReference>
<dbReference type="Pfam" id="PF00059">
    <property type="entry name" value="Lectin_C"/>
    <property type="match status" value="1"/>
</dbReference>
<name>A0AAN8ZVI0_HALRR</name>
<accession>A0AAN8ZVI0</accession>
<gene>
    <name evidence="3" type="ORF">SK128_017125</name>
</gene>
<feature type="chain" id="PRO_5042953761" description="C-type lectin domain-containing protein" evidence="1">
    <location>
        <begin position="20"/>
        <end position="170"/>
    </location>
</feature>
<dbReference type="InterPro" id="IPR016187">
    <property type="entry name" value="CTDL_fold"/>
</dbReference>
<sequence>MKGHFSILASILLVTLANAISCPADFFEAGNGCFAVYDQPSAGATDLQWPEARTLCQGLAEPGWDVDLATFDNTEQLEAVSAAWAAISDGIYPYMWIGITRHSGEWQYIDGRTIPMTSNIWQEGHPHDMNMHVYLNDVTLATGQNSWGRLYAACTSADMLRRYMCRAFQH</sequence>
<dbReference type="PROSITE" id="PS50041">
    <property type="entry name" value="C_TYPE_LECTIN_2"/>
    <property type="match status" value="1"/>
</dbReference>
<keyword evidence="1" id="KW-0732">Signal</keyword>
<dbReference type="AlphaFoldDB" id="A0AAN8ZVI0"/>
<dbReference type="SMART" id="SM00034">
    <property type="entry name" value="CLECT"/>
    <property type="match status" value="1"/>
</dbReference>